<protein>
    <submittedName>
        <fullName evidence="7">NA</fullName>
    </submittedName>
</protein>
<sequence>MSRIKRLLHLLELIYWKREIYSPEIRKIFVWQTNIICVSFIIGIGTFFYSKWMIWFSIVALISLWNFYMLVKQVMKVVNKPLIASLHISFLINTTLRILITCLLGYIALVNLRAPALAVLLGFCSIIICILGINIKALFSKKQLNVFHIDCEENSN</sequence>
<keyword evidence="4 6" id="KW-1133">Transmembrane helix</keyword>
<keyword evidence="2" id="KW-1003">Cell membrane</keyword>
<evidence type="ECO:0000256" key="3">
    <source>
        <dbReference type="ARBA" id="ARBA00022692"/>
    </source>
</evidence>
<dbReference type="HOGENOM" id="CLU_145872_0_0_7"/>
<name>Q1MPG7_LAWIP</name>
<dbReference type="Pfam" id="PF03899">
    <property type="entry name" value="ATP-synt_I"/>
    <property type="match status" value="1"/>
</dbReference>
<evidence type="ECO:0000256" key="1">
    <source>
        <dbReference type="ARBA" id="ARBA00004651"/>
    </source>
</evidence>
<evidence type="ECO:0000256" key="4">
    <source>
        <dbReference type="ARBA" id="ARBA00022989"/>
    </source>
</evidence>
<evidence type="ECO:0000256" key="5">
    <source>
        <dbReference type="ARBA" id="ARBA00023136"/>
    </source>
</evidence>
<evidence type="ECO:0000256" key="6">
    <source>
        <dbReference type="SAM" id="Phobius"/>
    </source>
</evidence>
<feature type="transmembrane region" description="Helical" evidence="6">
    <location>
        <begin position="54"/>
        <end position="71"/>
    </location>
</feature>
<dbReference type="RefSeq" id="WP_011527139.1">
    <property type="nucleotide sequence ID" value="NC_008011.1"/>
</dbReference>
<dbReference type="KEGG" id="lip:LI1056"/>
<dbReference type="GO" id="GO:0005886">
    <property type="term" value="C:plasma membrane"/>
    <property type="evidence" value="ECO:0007669"/>
    <property type="project" value="UniProtKB-SubCell"/>
</dbReference>
<keyword evidence="5 6" id="KW-0472">Membrane</keyword>
<dbReference type="STRING" id="363253.LI1056"/>
<feature type="transmembrane region" description="Helical" evidence="6">
    <location>
        <begin position="83"/>
        <end position="108"/>
    </location>
</feature>
<dbReference type="AlphaFoldDB" id="Q1MPG7"/>
<dbReference type="Proteomes" id="UP000002430">
    <property type="component" value="Chromosome"/>
</dbReference>
<comment type="subcellular location">
    <subcellularLocation>
        <location evidence="1">Cell membrane</location>
        <topology evidence="1">Multi-pass membrane protein</topology>
    </subcellularLocation>
</comment>
<proteinExistence type="predicted"/>
<dbReference type="InterPro" id="IPR005598">
    <property type="entry name" value="ATP_synth_I"/>
</dbReference>
<keyword evidence="8" id="KW-1185">Reference proteome</keyword>
<reference evidence="7 8" key="1">
    <citation type="submission" date="2005-11" db="EMBL/GenBank/DDBJ databases">
        <title>The complete genome sequence of Lawsonia intracellularis: the causative agent of proliferative enteropathy.</title>
        <authorList>
            <person name="Kaur K."/>
            <person name="Zhang Q."/>
            <person name="Beckler D."/>
            <person name="Munir S."/>
            <person name="Li L."/>
            <person name="Kinsley K."/>
            <person name="Herron L."/>
            <person name="Peterson A."/>
            <person name="May B."/>
            <person name="Singh S."/>
            <person name="Gebhart C."/>
            <person name="Kapur V."/>
        </authorList>
    </citation>
    <scope>NUCLEOTIDE SEQUENCE [LARGE SCALE GENOMIC DNA]</scope>
    <source>
        <strain evidence="7 8">PHE/MN1-00</strain>
    </source>
</reference>
<keyword evidence="3 6" id="KW-0812">Transmembrane</keyword>
<organism evidence="7 8">
    <name type="scientific">Lawsonia intracellularis (strain PHE/MN1-00)</name>
    <dbReference type="NCBI Taxonomy" id="363253"/>
    <lineage>
        <taxon>Bacteria</taxon>
        <taxon>Pseudomonadati</taxon>
        <taxon>Thermodesulfobacteriota</taxon>
        <taxon>Desulfovibrionia</taxon>
        <taxon>Desulfovibrionales</taxon>
        <taxon>Desulfovibrionaceae</taxon>
        <taxon>Lawsonia</taxon>
    </lineage>
</organism>
<evidence type="ECO:0000256" key="2">
    <source>
        <dbReference type="ARBA" id="ARBA00022475"/>
    </source>
</evidence>
<gene>
    <name evidence="7" type="ordered locus">LI1056</name>
</gene>
<dbReference type="EMBL" id="AM180252">
    <property type="protein sequence ID" value="CAJ55110.1"/>
    <property type="molecule type" value="Genomic_DNA"/>
</dbReference>
<feature type="transmembrane region" description="Helical" evidence="6">
    <location>
        <begin position="114"/>
        <end position="135"/>
    </location>
</feature>
<accession>Q1MPG7</accession>
<feature type="transmembrane region" description="Helical" evidence="6">
    <location>
        <begin position="28"/>
        <end position="48"/>
    </location>
</feature>
<evidence type="ECO:0000313" key="7">
    <source>
        <dbReference type="EMBL" id="CAJ55110.1"/>
    </source>
</evidence>
<evidence type="ECO:0000313" key="8">
    <source>
        <dbReference type="Proteomes" id="UP000002430"/>
    </source>
</evidence>